<keyword evidence="4" id="KW-1185">Reference proteome</keyword>
<proteinExistence type="predicted"/>
<dbReference type="Gene3D" id="3.50.50.60">
    <property type="entry name" value="FAD/NAD(P)-binding domain"/>
    <property type="match status" value="1"/>
</dbReference>
<dbReference type="GO" id="GO:0005737">
    <property type="term" value="C:cytoplasm"/>
    <property type="evidence" value="ECO:0007669"/>
    <property type="project" value="TreeGrafter"/>
</dbReference>
<dbReference type="PANTHER" id="PTHR13847:SF281">
    <property type="entry name" value="FAD DEPENDENT OXIDOREDUCTASE DOMAIN-CONTAINING PROTEIN"/>
    <property type="match status" value="1"/>
</dbReference>
<comment type="caution">
    <text evidence="3">The sequence shown here is derived from an EMBL/GenBank/DDBJ whole genome shotgun (WGS) entry which is preliminary data.</text>
</comment>
<evidence type="ECO:0000313" key="3">
    <source>
        <dbReference type="EMBL" id="RAI26430.1"/>
    </source>
</evidence>
<reference evidence="3 4" key="1">
    <citation type="submission" date="2017-07" db="EMBL/GenBank/DDBJ databases">
        <title>Draft Genome Sequences of Select Purple Nonsulfur Bacteria.</title>
        <authorList>
            <person name="Lasarre B."/>
            <person name="Mckinlay J.B."/>
        </authorList>
    </citation>
    <scope>NUCLEOTIDE SEQUENCE [LARGE SCALE GENOMIC DNA]</scope>
    <source>
        <strain evidence="3 4">DSM 11290</strain>
    </source>
</reference>
<dbReference type="OrthoDB" id="9806601at2"/>
<evidence type="ECO:0000256" key="1">
    <source>
        <dbReference type="ARBA" id="ARBA00023002"/>
    </source>
</evidence>
<gene>
    <name evidence="3" type="ORF">CH339_13930</name>
</gene>
<name>A0A327JJ33_9HYPH</name>
<dbReference type="AlphaFoldDB" id="A0A327JJ33"/>
<protein>
    <submittedName>
        <fullName evidence="3">FAD-dependent oxidoreductase</fullName>
    </submittedName>
</protein>
<dbReference type="Pfam" id="PF01266">
    <property type="entry name" value="DAO"/>
    <property type="match status" value="1"/>
</dbReference>
<dbReference type="SUPFAM" id="SSF51905">
    <property type="entry name" value="FAD/NAD(P)-binding domain"/>
    <property type="match status" value="1"/>
</dbReference>
<sequence>MSRQGGEPHTDSYYAATAIGMRSWPALYGESSADVCVIGGGFTGLSTAVHLTELGFSVALLEANRIGWGATGRNGGQLHSGQRRDQDWLEKAVGKDDARHLWELSEDAKRIVKDLIARYDIDCDLAPGLIHAMHKKRYVAEEHAYAEKLSRDYGYDAITLLDRDEVGAALGTDVYYGGSRDAEAGHLHPLNFALGLARAADGLGVKIYERTHALAIHEGEPMRVDTDDGCIRAEAVVVAGNGYLAGLDNETETRIMPINNFVLATAPLGEDRARALIPGNEAASDSRFVINYWRLSPDGRMLFGGGENYTPSFPKDLPAFVRKHMLKIYPQLHDVVIDYAWGGTLAVTVPRMPYLRRPTPGLYSAVGYSGHGVGIANLAGKLLAEAISGDQKKLDTFARLPIPRFPGGKMLRWPMLFLAMSWFALRDRI</sequence>
<dbReference type="RefSeq" id="WP_111434980.1">
    <property type="nucleotide sequence ID" value="NZ_JACIGG010000023.1"/>
</dbReference>
<keyword evidence="1" id="KW-0560">Oxidoreductase</keyword>
<evidence type="ECO:0000259" key="2">
    <source>
        <dbReference type="Pfam" id="PF01266"/>
    </source>
</evidence>
<dbReference type="EMBL" id="NPEV01000030">
    <property type="protein sequence ID" value="RAI26430.1"/>
    <property type="molecule type" value="Genomic_DNA"/>
</dbReference>
<dbReference type="InterPro" id="IPR036188">
    <property type="entry name" value="FAD/NAD-bd_sf"/>
</dbReference>
<dbReference type="GO" id="GO:0016491">
    <property type="term" value="F:oxidoreductase activity"/>
    <property type="evidence" value="ECO:0007669"/>
    <property type="project" value="UniProtKB-KW"/>
</dbReference>
<organism evidence="3 4">
    <name type="scientific">Rhodobium orientis</name>
    <dbReference type="NCBI Taxonomy" id="34017"/>
    <lineage>
        <taxon>Bacteria</taxon>
        <taxon>Pseudomonadati</taxon>
        <taxon>Pseudomonadota</taxon>
        <taxon>Alphaproteobacteria</taxon>
        <taxon>Hyphomicrobiales</taxon>
        <taxon>Rhodobiaceae</taxon>
        <taxon>Rhodobium</taxon>
    </lineage>
</organism>
<evidence type="ECO:0000313" key="4">
    <source>
        <dbReference type="Proteomes" id="UP000249299"/>
    </source>
</evidence>
<dbReference type="Proteomes" id="UP000249299">
    <property type="component" value="Unassembled WGS sequence"/>
</dbReference>
<dbReference type="PANTHER" id="PTHR13847">
    <property type="entry name" value="SARCOSINE DEHYDROGENASE-RELATED"/>
    <property type="match status" value="1"/>
</dbReference>
<dbReference type="InterPro" id="IPR006076">
    <property type="entry name" value="FAD-dep_OxRdtase"/>
</dbReference>
<accession>A0A327JJ33</accession>
<dbReference type="Gene3D" id="3.30.9.10">
    <property type="entry name" value="D-Amino Acid Oxidase, subunit A, domain 2"/>
    <property type="match status" value="1"/>
</dbReference>
<feature type="domain" description="FAD dependent oxidoreductase" evidence="2">
    <location>
        <begin position="34"/>
        <end position="385"/>
    </location>
</feature>